<dbReference type="EMBL" id="PDJJ01000001">
    <property type="protein sequence ID" value="PFG43530.1"/>
    <property type="molecule type" value="Genomic_DNA"/>
</dbReference>
<organism evidence="2 3">
    <name type="scientific">Isoptericola jiangsuensis</name>
    <dbReference type="NCBI Taxonomy" id="548579"/>
    <lineage>
        <taxon>Bacteria</taxon>
        <taxon>Bacillati</taxon>
        <taxon>Actinomycetota</taxon>
        <taxon>Actinomycetes</taxon>
        <taxon>Micrococcales</taxon>
        <taxon>Promicromonosporaceae</taxon>
        <taxon>Isoptericola</taxon>
    </lineage>
</organism>
<evidence type="ECO:0000313" key="2">
    <source>
        <dbReference type="EMBL" id="PFG43530.1"/>
    </source>
</evidence>
<evidence type="ECO:0000256" key="1">
    <source>
        <dbReference type="SAM" id="MobiDB-lite"/>
    </source>
</evidence>
<dbReference type="Proteomes" id="UP000224130">
    <property type="component" value="Unassembled WGS sequence"/>
</dbReference>
<dbReference type="RefSeq" id="WP_211287501.1">
    <property type="nucleotide sequence ID" value="NZ_PDJJ01000001.1"/>
</dbReference>
<feature type="region of interest" description="Disordered" evidence="1">
    <location>
        <begin position="234"/>
        <end position="255"/>
    </location>
</feature>
<reference evidence="2 3" key="1">
    <citation type="submission" date="2017-10" db="EMBL/GenBank/DDBJ databases">
        <title>Sequencing the genomes of 1000 actinobacteria strains.</title>
        <authorList>
            <person name="Klenk H.-P."/>
        </authorList>
    </citation>
    <scope>NUCLEOTIDE SEQUENCE [LARGE SCALE GENOMIC DNA]</scope>
    <source>
        <strain evidence="2 3">DSM 21863</strain>
    </source>
</reference>
<accession>A0A2A9EZ54</accession>
<proteinExistence type="predicted"/>
<sequence length="291" mass="31382">MADRRVIDVPAPAGGWGAPWPNVAEIEAVLPHATWTLVGGLMTQLHAIHRGVGVIRPTNDVDIVLHVETTRGVAAVAANALESIGYQFMPSIDDRNDIAHRFTRGTSRVDLVTGATDVIDVLVADHAAPRVIERLRGKRMMAIEGGTQALRRTIHARLRIVDERTTTVSVPSPFGALILKAPAFQTDSVTRNAISRTRRCCCPSSRTPTSNANTSPDRTGRVSPCWRRRCSLTEPERGGRSPLNGRPTVRSRSASSRRDVAAVRCCGAMGSRLVNVSAMISSTELACALGR</sequence>
<dbReference type="AlphaFoldDB" id="A0A2A9EZ54"/>
<comment type="caution">
    <text evidence="2">The sequence shown here is derived from an EMBL/GenBank/DDBJ whole genome shotgun (WGS) entry which is preliminary data.</text>
</comment>
<protein>
    <submittedName>
        <fullName evidence="2">Uncharacterized protein</fullName>
    </submittedName>
</protein>
<name>A0A2A9EZ54_9MICO</name>
<evidence type="ECO:0000313" key="3">
    <source>
        <dbReference type="Proteomes" id="UP000224130"/>
    </source>
</evidence>
<keyword evidence="3" id="KW-1185">Reference proteome</keyword>
<gene>
    <name evidence="2" type="ORF">ATJ88_2227</name>
</gene>